<evidence type="ECO:0000313" key="3">
    <source>
        <dbReference type="Proteomes" id="UP000019471"/>
    </source>
</evidence>
<evidence type="ECO:0000259" key="1">
    <source>
        <dbReference type="SMART" id="SM00382"/>
    </source>
</evidence>
<evidence type="ECO:0000313" key="2">
    <source>
        <dbReference type="EMBL" id="EXJ74891.1"/>
    </source>
</evidence>
<dbReference type="Pfam" id="PF23232">
    <property type="entry name" value="AAA_lid_13"/>
    <property type="match status" value="1"/>
</dbReference>
<dbReference type="InterPro" id="IPR056599">
    <property type="entry name" value="AAA_lid_fung"/>
</dbReference>
<dbReference type="GO" id="GO:0005524">
    <property type="term" value="F:ATP binding"/>
    <property type="evidence" value="ECO:0007669"/>
    <property type="project" value="InterPro"/>
</dbReference>
<dbReference type="PANTHER" id="PTHR46411">
    <property type="entry name" value="FAMILY ATPASE, PUTATIVE-RELATED"/>
    <property type="match status" value="1"/>
</dbReference>
<dbReference type="GO" id="GO:0016887">
    <property type="term" value="F:ATP hydrolysis activity"/>
    <property type="evidence" value="ECO:0007669"/>
    <property type="project" value="InterPro"/>
</dbReference>
<dbReference type="SUPFAM" id="SSF52540">
    <property type="entry name" value="P-loop containing nucleoside triphosphate hydrolases"/>
    <property type="match status" value="1"/>
</dbReference>
<name>W9XD67_9EURO</name>
<dbReference type="Pfam" id="PF00004">
    <property type="entry name" value="AAA"/>
    <property type="match status" value="1"/>
</dbReference>
<dbReference type="STRING" id="1182543.W9XD67"/>
<dbReference type="InterPro" id="IPR003959">
    <property type="entry name" value="ATPase_AAA_core"/>
</dbReference>
<dbReference type="HOGENOM" id="CLU_004471_5_0_1"/>
<dbReference type="AlphaFoldDB" id="W9XD67"/>
<dbReference type="SMART" id="SM00382">
    <property type="entry name" value="AAA"/>
    <property type="match status" value="1"/>
</dbReference>
<dbReference type="CDD" id="cd19481">
    <property type="entry name" value="RecA-like_protease"/>
    <property type="match status" value="1"/>
</dbReference>
<keyword evidence="3" id="KW-1185">Reference proteome</keyword>
<dbReference type="InterPro" id="IPR027417">
    <property type="entry name" value="P-loop_NTPase"/>
</dbReference>
<dbReference type="Gene3D" id="3.40.50.300">
    <property type="entry name" value="P-loop containing nucleotide triphosphate hydrolases"/>
    <property type="match status" value="1"/>
</dbReference>
<dbReference type="InterPro" id="IPR003593">
    <property type="entry name" value="AAA+_ATPase"/>
</dbReference>
<organism evidence="2 3">
    <name type="scientific">Cladophialophora psammophila CBS 110553</name>
    <dbReference type="NCBI Taxonomy" id="1182543"/>
    <lineage>
        <taxon>Eukaryota</taxon>
        <taxon>Fungi</taxon>
        <taxon>Dikarya</taxon>
        <taxon>Ascomycota</taxon>
        <taxon>Pezizomycotina</taxon>
        <taxon>Eurotiomycetes</taxon>
        <taxon>Chaetothyriomycetidae</taxon>
        <taxon>Chaetothyriales</taxon>
        <taxon>Herpotrichiellaceae</taxon>
        <taxon>Cladophialophora</taxon>
    </lineage>
</organism>
<dbReference type="EMBL" id="AMGX01000002">
    <property type="protein sequence ID" value="EXJ74891.1"/>
    <property type="molecule type" value="Genomic_DNA"/>
</dbReference>
<dbReference type="GeneID" id="19186320"/>
<reference evidence="2 3" key="1">
    <citation type="submission" date="2013-03" db="EMBL/GenBank/DDBJ databases">
        <title>The Genome Sequence of Cladophialophora psammophila CBS 110553.</title>
        <authorList>
            <consortium name="The Broad Institute Genomics Platform"/>
            <person name="Cuomo C."/>
            <person name="de Hoog S."/>
            <person name="Gorbushina A."/>
            <person name="Walker B."/>
            <person name="Young S.K."/>
            <person name="Zeng Q."/>
            <person name="Gargeya S."/>
            <person name="Fitzgerald M."/>
            <person name="Haas B."/>
            <person name="Abouelleil A."/>
            <person name="Allen A.W."/>
            <person name="Alvarado L."/>
            <person name="Arachchi H.M."/>
            <person name="Berlin A.M."/>
            <person name="Chapman S.B."/>
            <person name="Gainer-Dewar J."/>
            <person name="Goldberg J."/>
            <person name="Griggs A."/>
            <person name="Gujja S."/>
            <person name="Hansen M."/>
            <person name="Howarth C."/>
            <person name="Imamovic A."/>
            <person name="Ireland A."/>
            <person name="Larimer J."/>
            <person name="McCowan C."/>
            <person name="Murphy C."/>
            <person name="Pearson M."/>
            <person name="Poon T.W."/>
            <person name="Priest M."/>
            <person name="Roberts A."/>
            <person name="Saif S."/>
            <person name="Shea T."/>
            <person name="Sisk P."/>
            <person name="Sykes S."/>
            <person name="Wortman J."/>
            <person name="Nusbaum C."/>
            <person name="Birren B."/>
        </authorList>
    </citation>
    <scope>NUCLEOTIDE SEQUENCE [LARGE SCALE GENOMIC DNA]</scope>
    <source>
        <strain evidence="2 3">CBS 110553</strain>
    </source>
</reference>
<dbReference type="Proteomes" id="UP000019471">
    <property type="component" value="Unassembled WGS sequence"/>
</dbReference>
<feature type="domain" description="AAA+ ATPase" evidence="1">
    <location>
        <begin position="103"/>
        <end position="226"/>
    </location>
</feature>
<proteinExistence type="predicted"/>
<sequence>MVTPTRYRDYEDVDPNGEPPNKDHFFSLLCRAVGAFSLKERIFVLLDIDGIQEPKFDENLFDYLVINDDIKSTIKSLALNNARKAENKEDKPFRADFIRGKGEGLVFLLHGPPGVGKTCAAECVAELTKRPLLSITSGDLGTETAELDQKLSTFFRLGELWNAIVVIDEADIYFEARETNDIARNSLVSVLLRALEYYRGILFLTTNRLGVLDEAFVSRIHVPLFFKHLTNDDRKQIWKNNIKRLEETKIRITEDAQKFVISAEVMDREWNGREIRNAFQTVVALAEAECEGHPDEIPKITRNHIKEVLRISTAFQKYLKRLYKDLNYEQLADRKGIRADMGPAGRTHGGLMPIHQWSEIRTSAVSESHCD</sequence>
<protein>
    <recommendedName>
        <fullName evidence="1">AAA+ ATPase domain-containing protein</fullName>
    </recommendedName>
</protein>
<dbReference type="RefSeq" id="XP_007740393.1">
    <property type="nucleotide sequence ID" value="XM_007742203.1"/>
</dbReference>
<gene>
    <name evidence="2" type="ORF">A1O5_01587</name>
</gene>
<dbReference type="eggNOG" id="KOG0742">
    <property type="taxonomic scope" value="Eukaryota"/>
</dbReference>
<dbReference type="OrthoDB" id="10042665at2759"/>
<dbReference type="PANTHER" id="PTHR46411:SF2">
    <property type="entry name" value="AAA+ ATPASE DOMAIN-CONTAINING PROTEIN"/>
    <property type="match status" value="1"/>
</dbReference>
<comment type="caution">
    <text evidence="2">The sequence shown here is derived from an EMBL/GenBank/DDBJ whole genome shotgun (WGS) entry which is preliminary data.</text>
</comment>
<accession>W9XD67</accession>